<feature type="transmembrane region" description="Helical" evidence="7">
    <location>
        <begin position="403"/>
        <end position="428"/>
    </location>
</feature>
<evidence type="ECO:0000256" key="3">
    <source>
        <dbReference type="ARBA" id="ARBA00022692"/>
    </source>
</evidence>
<comment type="subcellular location">
    <subcellularLocation>
        <location evidence="1">Membrane</location>
        <topology evidence="1">Multi-pass membrane protein</topology>
    </subcellularLocation>
</comment>
<feature type="transmembrane region" description="Helical" evidence="7">
    <location>
        <begin position="489"/>
        <end position="507"/>
    </location>
</feature>
<gene>
    <name evidence="8" type="ORF">C1SCF055_LOCUS9643</name>
</gene>
<dbReference type="EMBL" id="CAMXCT020000668">
    <property type="protein sequence ID" value="CAL1135274.1"/>
    <property type="molecule type" value="Genomic_DNA"/>
</dbReference>
<dbReference type="EMBL" id="CAMXCT010000668">
    <property type="protein sequence ID" value="CAI3981899.1"/>
    <property type="molecule type" value="Genomic_DNA"/>
</dbReference>
<keyword evidence="5 7" id="KW-0472">Membrane</keyword>
<keyword evidence="9" id="KW-0675">Receptor</keyword>
<evidence type="ECO:0000256" key="1">
    <source>
        <dbReference type="ARBA" id="ARBA00004141"/>
    </source>
</evidence>
<dbReference type="InterPro" id="IPR051584">
    <property type="entry name" value="GPCR-associated_LMBR1"/>
</dbReference>
<feature type="region of interest" description="Disordered" evidence="6">
    <location>
        <begin position="24"/>
        <end position="52"/>
    </location>
</feature>
<organism evidence="8">
    <name type="scientific">Cladocopium goreaui</name>
    <dbReference type="NCBI Taxonomy" id="2562237"/>
    <lineage>
        <taxon>Eukaryota</taxon>
        <taxon>Sar</taxon>
        <taxon>Alveolata</taxon>
        <taxon>Dinophyceae</taxon>
        <taxon>Suessiales</taxon>
        <taxon>Symbiodiniaceae</taxon>
        <taxon>Cladocopium</taxon>
    </lineage>
</organism>
<feature type="transmembrane region" description="Helical" evidence="7">
    <location>
        <begin position="527"/>
        <end position="548"/>
    </location>
</feature>
<reference evidence="8" key="1">
    <citation type="submission" date="2022-10" db="EMBL/GenBank/DDBJ databases">
        <authorList>
            <person name="Chen Y."/>
            <person name="Dougan E. K."/>
            <person name="Chan C."/>
            <person name="Rhodes N."/>
            <person name="Thang M."/>
        </authorList>
    </citation>
    <scope>NUCLEOTIDE SEQUENCE</scope>
</reference>
<accession>A0A9P1BYQ5</accession>
<dbReference type="AlphaFoldDB" id="A0A9P1BYQ5"/>
<comment type="similarity">
    <text evidence="2">Belongs to the LIMR family.</text>
</comment>
<evidence type="ECO:0000256" key="6">
    <source>
        <dbReference type="SAM" id="MobiDB-lite"/>
    </source>
</evidence>
<dbReference type="Proteomes" id="UP001152797">
    <property type="component" value="Unassembled WGS sequence"/>
</dbReference>
<dbReference type="GO" id="GO:0016020">
    <property type="term" value="C:membrane"/>
    <property type="evidence" value="ECO:0007669"/>
    <property type="project" value="UniProtKB-SubCell"/>
</dbReference>
<feature type="transmembrane region" description="Helical" evidence="7">
    <location>
        <begin position="448"/>
        <end position="469"/>
    </location>
</feature>
<feature type="transmembrane region" description="Helical" evidence="7">
    <location>
        <begin position="373"/>
        <end position="396"/>
    </location>
</feature>
<dbReference type="InterPro" id="IPR006876">
    <property type="entry name" value="LMBR1-like_membr_prot"/>
</dbReference>
<proteinExistence type="inferred from homology"/>
<dbReference type="PANTHER" id="PTHR21355:SF0">
    <property type="entry name" value="G-PROTEIN COUPLED RECEPTOR-ASSOCIATED PROTEIN LMBRD2"/>
    <property type="match status" value="1"/>
</dbReference>
<evidence type="ECO:0000313" key="9">
    <source>
        <dbReference type="EMBL" id="CAL4769211.1"/>
    </source>
</evidence>
<sequence length="744" mass="82449">ANFAPDEQATQQFLKDYLFNKGLPDLEEEEDVSPGPGPPVVRHSDAGTAGSLKHSKALEASLRSKEATVTTVVIHESNPPARDPLELEKERMHVLSQVCGPRTRPDVQAWIEKIFLAQAAANAKEKRKRKIRASSAASESALSGQTGYTAYTGITATTATALTALHTVGGSIAGRSLRPRSLVESDESLVVHHSKGDEPLSVKERVQAFLQNRLPELQSHVEQHVAQLTEDLRKEVDQEVAERFLRTASNRRVFDGQANYLRWKNVRHKALQKRLDANMHKWILEAIECWDQRAMTKPKESSEADLIFEYLTKRAVHDGGKLPSQIPVIRKMRYSYSLPRMWKDKFLSGGLRGHLPALQVEISAQRCKMYSTLGLLVLICGPVLVALIVACVLLRFAEKDANWLSFLTCVAGVAIAISVVAVMPYDVWQALSRGDDESNSSSLLRRTWAATYWTTALLSYLLCPILMEYENSGDFTTSARLKTSLRRNAVFYGIYSFILVVLLLILISRGEVQGDLQSWCIAASNAWGLFVLTVLMGFGLVAVPRHFWSLAHSNKLLQDLYRNAVLKDETRLSRLFELQDAVASARQELSAYDGAGCEGCGVDGTAFAVLSQMTEKCETLHLELHGQRGNREKDIGGISRSPSGSLPLHPPPSVARFAEVHRNLKAAALEARRASCCFESHVQRCIFFEDLEHGDYRAAVSMLGMPLGFGSEASSTNDDAWHASIEILQRAETQWGFVNGPESP</sequence>
<dbReference type="EMBL" id="CAMXCT030000668">
    <property type="protein sequence ID" value="CAL4769211.1"/>
    <property type="molecule type" value="Genomic_DNA"/>
</dbReference>
<evidence type="ECO:0000313" key="10">
    <source>
        <dbReference type="Proteomes" id="UP001152797"/>
    </source>
</evidence>
<dbReference type="PANTHER" id="PTHR21355">
    <property type="entry name" value="G-PROTEIN COUPLED RECEPTOR-ASSOCIATED PROTEIN LMBRD2"/>
    <property type="match status" value="1"/>
</dbReference>
<reference evidence="9 10" key="2">
    <citation type="submission" date="2024-05" db="EMBL/GenBank/DDBJ databases">
        <authorList>
            <person name="Chen Y."/>
            <person name="Shah S."/>
            <person name="Dougan E. K."/>
            <person name="Thang M."/>
            <person name="Chan C."/>
        </authorList>
    </citation>
    <scope>NUCLEOTIDE SEQUENCE [LARGE SCALE GENOMIC DNA]</scope>
</reference>
<evidence type="ECO:0000256" key="5">
    <source>
        <dbReference type="ARBA" id="ARBA00023136"/>
    </source>
</evidence>
<name>A0A9P1BYQ5_9DINO</name>
<dbReference type="Pfam" id="PF04791">
    <property type="entry name" value="LMBR1"/>
    <property type="match status" value="1"/>
</dbReference>
<keyword evidence="10" id="KW-1185">Reference proteome</keyword>
<protein>
    <submittedName>
        <fullName evidence="9">G-protein coupled receptor-associated protein LMBRD2 (LMBR1 domain-containing protein 2)</fullName>
    </submittedName>
</protein>
<dbReference type="OrthoDB" id="203099at2759"/>
<evidence type="ECO:0000256" key="2">
    <source>
        <dbReference type="ARBA" id="ARBA00010487"/>
    </source>
</evidence>
<evidence type="ECO:0000256" key="4">
    <source>
        <dbReference type="ARBA" id="ARBA00022989"/>
    </source>
</evidence>
<evidence type="ECO:0000256" key="7">
    <source>
        <dbReference type="SAM" id="Phobius"/>
    </source>
</evidence>
<evidence type="ECO:0000313" key="8">
    <source>
        <dbReference type="EMBL" id="CAI3981899.1"/>
    </source>
</evidence>
<feature type="non-terminal residue" evidence="8">
    <location>
        <position position="1"/>
    </location>
</feature>
<keyword evidence="3 7" id="KW-0812">Transmembrane</keyword>
<keyword evidence="4 7" id="KW-1133">Transmembrane helix</keyword>
<comment type="caution">
    <text evidence="8">The sequence shown here is derived from an EMBL/GenBank/DDBJ whole genome shotgun (WGS) entry which is preliminary data.</text>
</comment>